<organism evidence="1 2">
    <name type="scientific">Habropoda laboriosa</name>
    <dbReference type="NCBI Taxonomy" id="597456"/>
    <lineage>
        <taxon>Eukaryota</taxon>
        <taxon>Metazoa</taxon>
        <taxon>Ecdysozoa</taxon>
        <taxon>Arthropoda</taxon>
        <taxon>Hexapoda</taxon>
        <taxon>Insecta</taxon>
        <taxon>Pterygota</taxon>
        <taxon>Neoptera</taxon>
        <taxon>Endopterygota</taxon>
        <taxon>Hymenoptera</taxon>
        <taxon>Apocrita</taxon>
        <taxon>Aculeata</taxon>
        <taxon>Apoidea</taxon>
        <taxon>Anthophila</taxon>
        <taxon>Apidae</taxon>
        <taxon>Habropoda</taxon>
    </lineage>
</organism>
<accession>A0A0L7QZF1</accession>
<dbReference type="AlphaFoldDB" id="A0A0L7QZF1"/>
<proteinExistence type="predicted"/>
<name>A0A0L7QZF1_9HYME</name>
<dbReference type="Proteomes" id="UP000053825">
    <property type="component" value="Unassembled WGS sequence"/>
</dbReference>
<evidence type="ECO:0000313" key="1">
    <source>
        <dbReference type="EMBL" id="KOC63917.1"/>
    </source>
</evidence>
<sequence length="39" mass="4689">MEQRAAKQFCVERVRVLLMKDRRTTVEMLSEELKISTDF</sequence>
<protein>
    <submittedName>
        <fullName evidence="1">Uncharacterized protein</fullName>
    </submittedName>
</protein>
<gene>
    <name evidence="1" type="ORF">WH47_01232</name>
</gene>
<evidence type="ECO:0000313" key="2">
    <source>
        <dbReference type="Proteomes" id="UP000053825"/>
    </source>
</evidence>
<dbReference type="EMBL" id="KQ414681">
    <property type="protein sequence ID" value="KOC63917.1"/>
    <property type="molecule type" value="Genomic_DNA"/>
</dbReference>
<reference evidence="1 2" key="1">
    <citation type="submission" date="2015-07" db="EMBL/GenBank/DDBJ databases">
        <title>The genome of Habropoda laboriosa.</title>
        <authorList>
            <person name="Pan H."/>
            <person name="Kapheim K."/>
        </authorList>
    </citation>
    <scope>NUCLEOTIDE SEQUENCE [LARGE SCALE GENOMIC DNA]</scope>
    <source>
        <strain evidence="1">0110345459</strain>
    </source>
</reference>
<keyword evidence="2" id="KW-1185">Reference proteome</keyword>